<accession>A0A4U8VZV9</accession>
<protein>
    <submittedName>
        <fullName evidence="2">Uncharacterized protein</fullName>
    </submittedName>
</protein>
<proteinExistence type="predicted"/>
<name>A0A4U8VZV9_9NOCA</name>
<dbReference type="Proteomes" id="UP000290439">
    <property type="component" value="Chromosome"/>
</dbReference>
<organism evidence="2 3">
    <name type="scientific">Nocardia cyriacigeorgica</name>
    <dbReference type="NCBI Taxonomy" id="135487"/>
    <lineage>
        <taxon>Bacteria</taxon>
        <taxon>Bacillati</taxon>
        <taxon>Actinomycetota</taxon>
        <taxon>Actinomycetes</taxon>
        <taxon>Mycobacteriales</taxon>
        <taxon>Nocardiaceae</taxon>
        <taxon>Nocardia</taxon>
    </lineage>
</organism>
<evidence type="ECO:0000313" key="3">
    <source>
        <dbReference type="Proteomes" id="UP000290439"/>
    </source>
</evidence>
<gene>
    <name evidence="2" type="ORF">NCTC10797_03059</name>
</gene>
<reference evidence="2 3" key="1">
    <citation type="submission" date="2019-02" db="EMBL/GenBank/DDBJ databases">
        <authorList>
            <consortium name="Pathogen Informatics"/>
        </authorList>
    </citation>
    <scope>NUCLEOTIDE SEQUENCE [LARGE SCALE GENOMIC DNA]</scope>
    <source>
        <strain evidence="2 3">3012STDY6756504</strain>
    </source>
</reference>
<dbReference type="EMBL" id="LR215973">
    <property type="protein sequence ID" value="VFA99276.1"/>
    <property type="molecule type" value="Genomic_DNA"/>
</dbReference>
<evidence type="ECO:0000313" key="2">
    <source>
        <dbReference type="EMBL" id="VFA99276.1"/>
    </source>
</evidence>
<dbReference type="AlphaFoldDB" id="A0A4U8VZV9"/>
<sequence>MTLLSGCHQFGPIESALAGVIPVSMRAFCASIPASLSIAWLGTRSAQQDSSVHGTGAGAGADEPERVSTTTDGEKSNRFGSNCPPSGLILQIVPTT</sequence>
<evidence type="ECO:0000256" key="1">
    <source>
        <dbReference type="SAM" id="MobiDB-lite"/>
    </source>
</evidence>
<feature type="region of interest" description="Disordered" evidence="1">
    <location>
        <begin position="48"/>
        <end position="87"/>
    </location>
</feature>